<dbReference type="Pfam" id="PF13749">
    <property type="entry name" value="HATPase_c_4"/>
    <property type="match status" value="1"/>
</dbReference>
<feature type="domain" description="Schlafen AlbA-2" evidence="1">
    <location>
        <begin position="3"/>
        <end position="108"/>
    </location>
</feature>
<keyword evidence="2" id="KW-0547">Nucleotide-binding</keyword>
<dbReference type="Proteomes" id="UP001431693">
    <property type="component" value="Unassembled WGS sequence"/>
</dbReference>
<evidence type="ECO:0000313" key="3">
    <source>
        <dbReference type="Proteomes" id="UP001431693"/>
    </source>
</evidence>
<dbReference type="PANTHER" id="PTHR30595">
    <property type="entry name" value="GLPR-RELATED TRANSCRIPTIONAL REPRESSOR"/>
    <property type="match status" value="1"/>
</dbReference>
<proteinExistence type="predicted"/>
<keyword evidence="2" id="KW-0067">ATP-binding</keyword>
<dbReference type="Gene3D" id="3.30.950.30">
    <property type="entry name" value="Schlafen, AAA domain"/>
    <property type="match status" value="1"/>
</dbReference>
<reference evidence="2" key="1">
    <citation type="submission" date="2023-05" db="EMBL/GenBank/DDBJ databases">
        <title>[olsenella] sp. nov., isolated from a pig farm feces dump.</title>
        <authorList>
            <person name="Chang Y.-H."/>
        </authorList>
    </citation>
    <scope>NUCLEOTIDE SEQUENCE</scope>
    <source>
        <strain evidence="2">YH-ols2217</strain>
    </source>
</reference>
<dbReference type="RefSeq" id="WP_283712701.1">
    <property type="nucleotide sequence ID" value="NZ_JASJEW010000002.1"/>
</dbReference>
<evidence type="ECO:0000313" key="2">
    <source>
        <dbReference type="EMBL" id="MDJ1129573.1"/>
    </source>
</evidence>
<dbReference type="PANTHER" id="PTHR30595:SF6">
    <property type="entry name" value="SCHLAFEN ALBA-2 DOMAIN-CONTAINING PROTEIN"/>
    <property type="match status" value="1"/>
</dbReference>
<dbReference type="Gene3D" id="3.30.565.60">
    <property type="match status" value="1"/>
</dbReference>
<dbReference type="EMBL" id="JASJEX010000003">
    <property type="protein sequence ID" value="MDJ1129573.1"/>
    <property type="molecule type" value="Genomic_DNA"/>
</dbReference>
<dbReference type="InterPro" id="IPR007421">
    <property type="entry name" value="Schlafen_AlbA_2_dom"/>
</dbReference>
<dbReference type="InterPro" id="IPR036390">
    <property type="entry name" value="WH_DNA-bd_sf"/>
</dbReference>
<comment type="caution">
    <text evidence="2">The sequence shown here is derived from an EMBL/GenBank/DDBJ whole genome shotgun (WGS) entry which is preliminary data.</text>
</comment>
<dbReference type="Gene3D" id="1.10.10.10">
    <property type="entry name" value="Winged helix-like DNA-binding domain superfamily/Winged helix DNA-binding domain"/>
    <property type="match status" value="1"/>
</dbReference>
<name>A0ABT6ZKJ3_9ACTN</name>
<dbReference type="Pfam" id="PF04326">
    <property type="entry name" value="SLFN_AlbA_2"/>
    <property type="match status" value="1"/>
</dbReference>
<sequence>MKEARNLEFKERVSDSFLKTVSAFANYDGGKILFGVRDDGTTMPLADPAGACLAIENKVNDSIHPQPDYALDIGSDGVVVLTVSPGASKPYYYRSRAYRRADTSTVEADALALSRLVLEGRRLSFERLPSADQNLRFSVLEEWAKDRIGLERFDEDTLKTLNLLSPDGVYNNAGALLADGNQFPGIDMAYFGETVSIILDRAAFAGQSLLSQYESAVRIFHTHYVYEQVEGSSRVAHERIPETAFREAVANALVHRTWDMPANVRVAMDDTGIEVTSPGGLPAGITESQYLRDELSVPRNPILAGVFFRLRLIEAFGTGVRRILQAYEGSAAQPSFSVRENSIVVTLPVLSERLDLSEDERRIYDLLRVTRPRPLSELGAETGYSKSKVNVLVKRLIDRGLVAKTGAGRATKYRRLR</sequence>
<evidence type="ECO:0000259" key="1">
    <source>
        <dbReference type="Pfam" id="PF04326"/>
    </source>
</evidence>
<keyword evidence="3" id="KW-1185">Reference proteome</keyword>
<dbReference type="SUPFAM" id="SSF46785">
    <property type="entry name" value="Winged helix' DNA-binding domain"/>
    <property type="match status" value="1"/>
</dbReference>
<protein>
    <submittedName>
        <fullName evidence="2">ATP-binding protein</fullName>
    </submittedName>
</protein>
<gene>
    <name evidence="2" type="ORF">QJ043_05695</name>
</gene>
<dbReference type="InterPro" id="IPR038461">
    <property type="entry name" value="Schlafen_AlbA_2_dom_sf"/>
</dbReference>
<dbReference type="InterPro" id="IPR038475">
    <property type="entry name" value="RecG_C_sf"/>
</dbReference>
<dbReference type="InterPro" id="IPR036388">
    <property type="entry name" value="WH-like_DNA-bd_sf"/>
</dbReference>
<organism evidence="2 3">
    <name type="scientific">Kribbibacterium absianum</name>
    <dbReference type="NCBI Taxonomy" id="3044210"/>
    <lineage>
        <taxon>Bacteria</taxon>
        <taxon>Bacillati</taxon>
        <taxon>Actinomycetota</taxon>
        <taxon>Coriobacteriia</taxon>
        <taxon>Coriobacteriales</taxon>
        <taxon>Kribbibacteriaceae</taxon>
        <taxon>Kribbibacterium</taxon>
    </lineage>
</organism>
<dbReference type="GO" id="GO:0005524">
    <property type="term" value="F:ATP binding"/>
    <property type="evidence" value="ECO:0007669"/>
    <property type="project" value="UniProtKB-KW"/>
</dbReference>
<accession>A0ABT6ZKJ3</accession>